<dbReference type="STRING" id="1445607.JCM10512_42"/>
<accession>W4UL49</accession>
<evidence type="ECO:0000313" key="2">
    <source>
        <dbReference type="EMBL" id="GAE81880.1"/>
    </source>
</evidence>
<reference evidence="2 3" key="1">
    <citation type="journal article" date="2014" name="Genome Announc.">
        <title>Draft Genome Sequence of Bacteroides reticulotermitis Strain JCM 10512T, Isolated from the Gut of a Termite.</title>
        <authorList>
            <person name="Yuki M."/>
            <person name="Oshima K."/>
            <person name="Suda W."/>
            <person name="Sakamoto M."/>
            <person name="Iida T."/>
            <person name="Hattori M."/>
            <person name="Ohkuma M."/>
        </authorList>
    </citation>
    <scope>NUCLEOTIDE SEQUENCE [LARGE SCALE GENOMIC DNA]</scope>
    <source>
        <strain evidence="2 3">JCM 10512</strain>
    </source>
</reference>
<gene>
    <name evidence="2" type="ORF">JCM10512_42</name>
</gene>
<dbReference type="InterPro" id="IPR013783">
    <property type="entry name" value="Ig-like_fold"/>
</dbReference>
<dbReference type="Gene3D" id="2.60.40.10">
    <property type="entry name" value="Immunoglobulins"/>
    <property type="match status" value="1"/>
</dbReference>
<dbReference type="Pfam" id="PF14310">
    <property type="entry name" value="Fn3-like"/>
    <property type="match status" value="1"/>
</dbReference>
<dbReference type="EMBL" id="BAIV01000001">
    <property type="protein sequence ID" value="GAE81880.1"/>
    <property type="molecule type" value="Genomic_DNA"/>
</dbReference>
<evidence type="ECO:0000313" key="3">
    <source>
        <dbReference type="Proteomes" id="UP000019131"/>
    </source>
</evidence>
<evidence type="ECO:0000259" key="1">
    <source>
        <dbReference type="Pfam" id="PF14310"/>
    </source>
</evidence>
<proteinExistence type="predicted"/>
<protein>
    <recommendedName>
        <fullName evidence="1">Fibronectin type III-like domain-containing protein</fullName>
    </recommendedName>
</protein>
<comment type="caution">
    <text evidence="2">The sequence shown here is derived from an EMBL/GenBank/DDBJ whole genome shotgun (WGS) entry which is preliminary data.</text>
</comment>
<feature type="domain" description="Fibronectin type III-like" evidence="1">
    <location>
        <begin position="2"/>
        <end position="42"/>
    </location>
</feature>
<sequence length="53" mass="5928">MNAGETKCVNVTLPANAFEFFDTQTNTMRILSGKYKLLYGSSPDEKQLAIQLE</sequence>
<dbReference type="InterPro" id="IPR026891">
    <property type="entry name" value="Fn3-like"/>
</dbReference>
<dbReference type="AlphaFoldDB" id="W4UL49"/>
<dbReference type="Proteomes" id="UP000019131">
    <property type="component" value="Unassembled WGS sequence"/>
</dbReference>
<keyword evidence="3" id="KW-1185">Reference proteome</keyword>
<name>W4UL49_9BACE</name>
<organism evidence="2 3">
    <name type="scientific">Bacteroides reticulotermitis JCM 10512</name>
    <dbReference type="NCBI Taxonomy" id="1445607"/>
    <lineage>
        <taxon>Bacteria</taxon>
        <taxon>Pseudomonadati</taxon>
        <taxon>Bacteroidota</taxon>
        <taxon>Bacteroidia</taxon>
        <taxon>Bacteroidales</taxon>
        <taxon>Bacteroidaceae</taxon>
        <taxon>Bacteroides</taxon>
    </lineage>
</organism>